<feature type="coiled-coil region" evidence="3">
    <location>
        <begin position="167"/>
        <end position="245"/>
    </location>
</feature>
<dbReference type="EMBL" id="DUZY01000003">
    <property type="protein sequence ID" value="DAD32916.1"/>
    <property type="molecule type" value="Genomic_DNA"/>
</dbReference>
<dbReference type="PANTHER" id="PTHR32054:SF31">
    <property type="entry name" value="PROTEIN WEAK CHLOROPLAST MOVEMENT UNDER BLUE LIGHT 1"/>
    <property type="match status" value="1"/>
</dbReference>
<comment type="caution">
    <text evidence="5">The sequence shown here is derived from an EMBL/GenBank/DDBJ whole genome shotgun (WGS) entry which is preliminary data.</text>
</comment>
<name>A0A822YQ17_NELNU</name>
<comment type="similarity">
    <text evidence="1">Belongs to the WEB family.</text>
</comment>
<evidence type="ECO:0000313" key="6">
    <source>
        <dbReference type="Proteomes" id="UP000607653"/>
    </source>
</evidence>
<feature type="region of interest" description="Disordered" evidence="4">
    <location>
        <begin position="1"/>
        <end position="57"/>
    </location>
</feature>
<keyword evidence="6" id="KW-1185">Reference proteome</keyword>
<protein>
    <submittedName>
        <fullName evidence="5">Uncharacterized protein</fullName>
    </submittedName>
</protein>
<gene>
    <name evidence="5" type="ORF">HUJ06_011767</name>
</gene>
<dbReference type="Proteomes" id="UP000607653">
    <property type="component" value="Unassembled WGS sequence"/>
</dbReference>
<keyword evidence="2 3" id="KW-0175">Coiled coil</keyword>
<reference evidence="5 6" key="1">
    <citation type="journal article" date="2020" name="Mol. Biol. Evol.">
        <title>Distinct Expression and Methylation Patterns for Genes with Different Fates following a Single Whole-Genome Duplication in Flowering Plants.</title>
        <authorList>
            <person name="Shi T."/>
            <person name="Rahmani R.S."/>
            <person name="Gugger P.F."/>
            <person name="Wang M."/>
            <person name="Li H."/>
            <person name="Zhang Y."/>
            <person name="Li Z."/>
            <person name="Wang Q."/>
            <person name="Van de Peer Y."/>
            <person name="Marchal K."/>
            <person name="Chen J."/>
        </authorList>
    </citation>
    <scope>NUCLEOTIDE SEQUENCE [LARGE SCALE GENOMIC DNA]</scope>
    <source>
        <tissue evidence="5">Leaf</tissue>
    </source>
</reference>
<evidence type="ECO:0000256" key="3">
    <source>
        <dbReference type="SAM" id="Coils"/>
    </source>
</evidence>
<proteinExistence type="inferred from homology"/>
<sequence>MEDPKVVVVQDASDGPAPDQDGLHTIENLESLQPKGEEMLPGSSEVNLLPHSSDVLEAHATDTTKHPDNVSSDSIDVVRVNVVPSPSNGSIEIRSSKNDDHVQQLEEPVLPQIEDISVAHKTPESTDVSQHVKQVDVHRGLVDLVPFESVKEVVSKFGGIIDWNTHRIQTLERRRLVEKELEKAKEEIPEYKKQADAAEDVKTHVLKELDSTKRLIEELNLNLQRAQSEEEQAKQDSELAKLRLRVVEMEQGIANEASVVSKA</sequence>
<dbReference type="Pfam" id="PF05701">
    <property type="entry name" value="WEMBL"/>
    <property type="match status" value="1"/>
</dbReference>
<evidence type="ECO:0000313" key="5">
    <source>
        <dbReference type="EMBL" id="DAD32916.1"/>
    </source>
</evidence>
<dbReference type="PANTHER" id="PTHR32054">
    <property type="entry name" value="HEAVY CHAIN, PUTATIVE, EXPRESSED-RELATED-RELATED"/>
    <property type="match status" value="1"/>
</dbReference>
<organism evidence="5 6">
    <name type="scientific">Nelumbo nucifera</name>
    <name type="common">Sacred lotus</name>
    <dbReference type="NCBI Taxonomy" id="4432"/>
    <lineage>
        <taxon>Eukaryota</taxon>
        <taxon>Viridiplantae</taxon>
        <taxon>Streptophyta</taxon>
        <taxon>Embryophyta</taxon>
        <taxon>Tracheophyta</taxon>
        <taxon>Spermatophyta</taxon>
        <taxon>Magnoliopsida</taxon>
        <taxon>Proteales</taxon>
        <taxon>Nelumbonaceae</taxon>
        <taxon>Nelumbo</taxon>
    </lineage>
</organism>
<dbReference type="InterPro" id="IPR008545">
    <property type="entry name" value="Web"/>
</dbReference>
<evidence type="ECO:0000256" key="4">
    <source>
        <dbReference type="SAM" id="MobiDB-lite"/>
    </source>
</evidence>
<evidence type="ECO:0000256" key="1">
    <source>
        <dbReference type="ARBA" id="ARBA00005485"/>
    </source>
</evidence>
<dbReference type="AlphaFoldDB" id="A0A822YQ17"/>
<evidence type="ECO:0000256" key="2">
    <source>
        <dbReference type="ARBA" id="ARBA00023054"/>
    </source>
</evidence>
<accession>A0A822YQ17</accession>